<reference evidence="1" key="1">
    <citation type="submission" date="2022-03" db="EMBL/GenBank/DDBJ databases">
        <authorList>
            <person name="Alioto T."/>
            <person name="Alioto T."/>
            <person name="Gomez Garrido J."/>
        </authorList>
    </citation>
    <scope>NUCLEOTIDE SEQUENCE</scope>
</reference>
<dbReference type="Proteomes" id="UP001295444">
    <property type="component" value="Chromosome 04"/>
</dbReference>
<protein>
    <submittedName>
        <fullName evidence="1">Uncharacterized protein</fullName>
    </submittedName>
</protein>
<accession>A0AAD1S4I0</accession>
<keyword evidence="2" id="KW-1185">Reference proteome</keyword>
<organism evidence="1 2">
    <name type="scientific">Pelobates cultripes</name>
    <name type="common">Western spadefoot toad</name>
    <dbReference type="NCBI Taxonomy" id="61616"/>
    <lineage>
        <taxon>Eukaryota</taxon>
        <taxon>Metazoa</taxon>
        <taxon>Chordata</taxon>
        <taxon>Craniata</taxon>
        <taxon>Vertebrata</taxon>
        <taxon>Euteleostomi</taxon>
        <taxon>Amphibia</taxon>
        <taxon>Batrachia</taxon>
        <taxon>Anura</taxon>
        <taxon>Pelobatoidea</taxon>
        <taxon>Pelobatidae</taxon>
        <taxon>Pelobates</taxon>
    </lineage>
</organism>
<dbReference type="AlphaFoldDB" id="A0AAD1S4I0"/>
<gene>
    <name evidence="1" type="ORF">PECUL_23A007776</name>
</gene>
<evidence type="ECO:0000313" key="2">
    <source>
        <dbReference type="Proteomes" id="UP001295444"/>
    </source>
</evidence>
<dbReference type="EMBL" id="OW240915">
    <property type="protein sequence ID" value="CAH2286190.1"/>
    <property type="molecule type" value="Genomic_DNA"/>
</dbReference>
<evidence type="ECO:0000313" key="1">
    <source>
        <dbReference type="EMBL" id="CAH2286190.1"/>
    </source>
</evidence>
<name>A0AAD1S4I0_PELCU</name>
<proteinExistence type="predicted"/>
<sequence>MGRLDKLESSIITSKKKKYQRDTNDYATNNIRKKPRTNFQQNKSRSNVTNYKYETKNIIHYQTLERRSRYDNSAQEWTEVKRNHHKYKMRYRRENSPPPRLRREIETSNRFEPIRDLDNHRATPFLEKRWREPPKDF</sequence>